<evidence type="ECO:0000256" key="1">
    <source>
        <dbReference type="SAM" id="MobiDB-lite"/>
    </source>
</evidence>
<comment type="caution">
    <text evidence="2">The sequence shown here is derived from an EMBL/GenBank/DDBJ whole genome shotgun (WGS) entry which is preliminary data.</text>
</comment>
<feature type="region of interest" description="Disordered" evidence="1">
    <location>
        <begin position="1"/>
        <end position="39"/>
    </location>
</feature>
<name>A0A8X7TD04_CANPA</name>
<evidence type="ECO:0000313" key="3">
    <source>
        <dbReference type="Proteomes" id="UP000590412"/>
    </source>
</evidence>
<gene>
    <name evidence="2" type="ORF">FOB60_000519</name>
</gene>
<proteinExistence type="predicted"/>
<dbReference type="EMBL" id="JABWAB010000001">
    <property type="protein sequence ID" value="KAF6058937.1"/>
    <property type="molecule type" value="Genomic_DNA"/>
</dbReference>
<sequence>MAPDQNNKQEKKRKRASRLSRPSYSSHSAPPSSASSSYIPTQTHKVVELTLTNESIKKEVPKSSVDEAKVLSFLSRLQRRGSIATNEDVSHITLIVSCSENALLDIPTMKSILTEKFEIDDFITTEGPSGCIDVLITVYGKMVNISKAAVFLVFLLSAKINNLQMDVFTLKSSTYKAHLLLTNSECLQGIKYIDAAKSFTYDFNNGVYDVFIQGDLSSMFNFFLECLERRWNVDTSLIKLEPMFGIHLDPALKSHPKVNLDIRARAKNNLLQYLTPTS</sequence>
<protein>
    <submittedName>
        <fullName evidence="2">Uncharacterized protein</fullName>
    </submittedName>
</protein>
<organism evidence="2 3">
    <name type="scientific">Candida parapsilosis</name>
    <name type="common">Yeast</name>
    <dbReference type="NCBI Taxonomy" id="5480"/>
    <lineage>
        <taxon>Eukaryota</taxon>
        <taxon>Fungi</taxon>
        <taxon>Dikarya</taxon>
        <taxon>Ascomycota</taxon>
        <taxon>Saccharomycotina</taxon>
        <taxon>Pichiomycetes</taxon>
        <taxon>Debaryomycetaceae</taxon>
        <taxon>Candida/Lodderomyces clade</taxon>
        <taxon>Candida</taxon>
    </lineage>
</organism>
<feature type="compositionally biased region" description="Low complexity" evidence="1">
    <location>
        <begin position="19"/>
        <end position="37"/>
    </location>
</feature>
<dbReference type="Proteomes" id="UP000590412">
    <property type="component" value="Unassembled WGS sequence"/>
</dbReference>
<dbReference type="AlphaFoldDB" id="A0A8X7TD04"/>
<accession>A0A8X7TD04</accession>
<evidence type="ECO:0000313" key="2">
    <source>
        <dbReference type="EMBL" id="KAF6058937.1"/>
    </source>
</evidence>
<reference evidence="2" key="1">
    <citation type="submission" date="2020-03" db="EMBL/GenBank/DDBJ databases">
        <title>FDA dAtabase for Regulatory Grade micrObial Sequences (FDA-ARGOS): Supporting development and validation of Infectious Disease Dx tests.</title>
        <authorList>
            <person name="Campos J."/>
            <person name="Goldberg B."/>
            <person name="Tallon L."/>
            <person name="Sadzewicz L."/>
            <person name="Vavikolanu K."/>
            <person name="Mehta A."/>
            <person name="Aluvathingal J."/>
            <person name="Nadendla S."/>
            <person name="Nandy P."/>
            <person name="Geyer C."/>
            <person name="Yan Y."/>
            <person name="Sichtig H."/>
        </authorList>
    </citation>
    <scope>NUCLEOTIDE SEQUENCE [LARGE SCALE GENOMIC DNA]</scope>
    <source>
        <strain evidence="2">FDAARGOS_652</strain>
    </source>
</reference>